<dbReference type="Proteomes" id="UP001596545">
    <property type="component" value="Unassembled WGS sequence"/>
</dbReference>
<feature type="transmembrane region" description="Helical" evidence="2">
    <location>
        <begin position="252"/>
        <end position="272"/>
    </location>
</feature>
<evidence type="ECO:0000256" key="2">
    <source>
        <dbReference type="SAM" id="Phobius"/>
    </source>
</evidence>
<feature type="transmembrane region" description="Helical" evidence="2">
    <location>
        <begin position="278"/>
        <end position="302"/>
    </location>
</feature>
<name>A0ABD6ANJ1_9EURY</name>
<dbReference type="RefSeq" id="WP_256408410.1">
    <property type="nucleotide sequence ID" value="NZ_JANHDN010000002.1"/>
</dbReference>
<feature type="transmembrane region" description="Helical" evidence="2">
    <location>
        <begin position="197"/>
        <end position="223"/>
    </location>
</feature>
<dbReference type="InterPro" id="IPR055966">
    <property type="entry name" value="DUF7544"/>
</dbReference>
<organism evidence="3 4">
    <name type="scientific">Halorubrum rutilum</name>
    <dbReference type="NCBI Taxonomy" id="1364933"/>
    <lineage>
        <taxon>Archaea</taxon>
        <taxon>Methanobacteriati</taxon>
        <taxon>Methanobacteriota</taxon>
        <taxon>Stenosarchaea group</taxon>
        <taxon>Halobacteria</taxon>
        <taxon>Halobacteriales</taxon>
        <taxon>Haloferacaceae</taxon>
        <taxon>Halorubrum</taxon>
    </lineage>
</organism>
<accession>A0ABD6ANJ1</accession>
<evidence type="ECO:0000256" key="1">
    <source>
        <dbReference type="SAM" id="MobiDB-lite"/>
    </source>
</evidence>
<keyword evidence="2" id="KW-0812">Transmembrane</keyword>
<reference evidence="3 4" key="1">
    <citation type="journal article" date="2019" name="Int. J. Syst. Evol. Microbiol.">
        <title>The Global Catalogue of Microorganisms (GCM) 10K type strain sequencing project: providing services to taxonomists for standard genome sequencing and annotation.</title>
        <authorList>
            <consortium name="The Broad Institute Genomics Platform"/>
            <consortium name="The Broad Institute Genome Sequencing Center for Infectious Disease"/>
            <person name="Wu L."/>
            <person name="Ma J."/>
        </authorList>
    </citation>
    <scope>NUCLEOTIDE SEQUENCE [LARGE SCALE GENOMIC DNA]</scope>
    <source>
        <strain evidence="3 4">CGMCC 1.12554</strain>
    </source>
</reference>
<evidence type="ECO:0008006" key="5">
    <source>
        <dbReference type="Google" id="ProtNLM"/>
    </source>
</evidence>
<feature type="transmembrane region" description="Helical" evidence="2">
    <location>
        <begin position="149"/>
        <end position="177"/>
    </location>
</feature>
<keyword evidence="4" id="KW-1185">Reference proteome</keyword>
<evidence type="ECO:0000313" key="3">
    <source>
        <dbReference type="EMBL" id="MFC7325687.1"/>
    </source>
</evidence>
<feature type="region of interest" description="Disordered" evidence="1">
    <location>
        <begin position="357"/>
        <end position="431"/>
    </location>
</feature>
<feature type="transmembrane region" description="Helical" evidence="2">
    <location>
        <begin position="100"/>
        <end position="128"/>
    </location>
</feature>
<gene>
    <name evidence="3" type="ORF">ACFQMF_14005</name>
</gene>
<proteinExistence type="predicted"/>
<dbReference type="Pfam" id="PF24400">
    <property type="entry name" value="DUF7544"/>
    <property type="match status" value="1"/>
</dbReference>
<feature type="transmembrane region" description="Helical" evidence="2">
    <location>
        <begin position="309"/>
        <end position="331"/>
    </location>
</feature>
<keyword evidence="2" id="KW-1133">Transmembrane helix</keyword>
<comment type="caution">
    <text evidence="3">The sequence shown here is derived from an EMBL/GenBank/DDBJ whole genome shotgun (WGS) entry which is preliminary data.</text>
</comment>
<evidence type="ECO:0000313" key="4">
    <source>
        <dbReference type="Proteomes" id="UP001596545"/>
    </source>
</evidence>
<feature type="transmembrane region" description="Helical" evidence="2">
    <location>
        <begin position="31"/>
        <end position="53"/>
    </location>
</feature>
<feature type="compositionally biased region" description="Low complexity" evidence="1">
    <location>
        <begin position="396"/>
        <end position="420"/>
    </location>
</feature>
<sequence length="431" mass="42606">MSWHAVDALDDAVDATRRFLFPFSLVRWAKLALLVLLMGGGGGASANATVSLASDAGVTPPEGVEPDPAFGVGSGSVGSDGGTIPPDAVTGAVAEAVDPIALAVAAGAVALLIVAVSVASLSLRLVFYDALQTNRVRIWRPFLGRLRQSLGLFLFTAVLSAAAAAPVALGVLVAVAADDPTGLAPVDSLAGTLGSLSVGPLVALGLAGAALVAVAALALRFTYEFVVPTMIARETGVLGGWRRVWTVLRAEWAEVLVYLVAHVVVALGLSVVEGVALAFALALVAAVGGLALLLVAAALGGLGALLGTAAGAAAVALVALAGVAVLLALVLPVQVITRSYRIAYEVSTLGGLDRDLAPLHPDLDSGGRGSSKPRASGSSDPESDNPESGGLGSGGSASDSSEFGGSESDSSESSGSASDSSKSDTGEPGDC</sequence>
<dbReference type="AlphaFoldDB" id="A0ABD6ANJ1"/>
<protein>
    <recommendedName>
        <fullName evidence="5">Membrane domain of glycerophosphoryl diester phosphodiesterase</fullName>
    </recommendedName>
</protein>
<keyword evidence="2" id="KW-0472">Membrane</keyword>
<dbReference type="EMBL" id="JBHTBL010000011">
    <property type="protein sequence ID" value="MFC7325687.1"/>
    <property type="molecule type" value="Genomic_DNA"/>
</dbReference>